<proteinExistence type="predicted"/>
<name>A0A8T3A2Z1_DENNO</name>
<gene>
    <name evidence="1" type="ORF">KFK09_028383</name>
</gene>
<protein>
    <submittedName>
        <fullName evidence="1">Uncharacterized protein</fullName>
    </submittedName>
</protein>
<dbReference type="EMBL" id="JAGYWB010000019">
    <property type="protein sequence ID" value="KAI0488547.1"/>
    <property type="molecule type" value="Genomic_DNA"/>
</dbReference>
<dbReference type="AlphaFoldDB" id="A0A8T3A2Z1"/>
<evidence type="ECO:0000313" key="1">
    <source>
        <dbReference type="EMBL" id="KAI0488547.1"/>
    </source>
</evidence>
<reference evidence="1" key="1">
    <citation type="journal article" date="2022" name="Front. Genet.">
        <title>Chromosome-Scale Assembly of the Dendrobium nobile Genome Provides Insights Into the Molecular Mechanism of the Biosynthesis of the Medicinal Active Ingredient of Dendrobium.</title>
        <authorList>
            <person name="Xu Q."/>
            <person name="Niu S.-C."/>
            <person name="Li K.-L."/>
            <person name="Zheng P.-J."/>
            <person name="Zhang X.-J."/>
            <person name="Jia Y."/>
            <person name="Liu Y."/>
            <person name="Niu Y.-X."/>
            <person name="Yu L.-H."/>
            <person name="Chen D.-F."/>
            <person name="Zhang G.-Q."/>
        </authorList>
    </citation>
    <scope>NUCLEOTIDE SEQUENCE</scope>
    <source>
        <tissue evidence="1">Leaf</tissue>
    </source>
</reference>
<dbReference type="OrthoDB" id="1589107at2759"/>
<evidence type="ECO:0000313" key="2">
    <source>
        <dbReference type="Proteomes" id="UP000829196"/>
    </source>
</evidence>
<organism evidence="1 2">
    <name type="scientific">Dendrobium nobile</name>
    <name type="common">Orchid</name>
    <dbReference type="NCBI Taxonomy" id="94219"/>
    <lineage>
        <taxon>Eukaryota</taxon>
        <taxon>Viridiplantae</taxon>
        <taxon>Streptophyta</taxon>
        <taxon>Embryophyta</taxon>
        <taxon>Tracheophyta</taxon>
        <taxon>Spermatophyta</taxon>
        <taxon>Magnoliopsida</taxon>
        <taxon>Liliopsida</taxon>
        <taxon>Asparagales</taxon>
        <taxon>Orchidaceae</taxon>
        <taxon>Epidendroideae</taxon>
        <taxon>Malaxideae</taxon>
        <taxon>Dendrobiinae</taxon>
        <taxon>Dendrobium</taxon>
    </lineage>
</organism>
<keyword evidence="2" id="KW-1185">Reference proteome</keyword>
<dbReference type="Proteomes" id="UP000829196">
    <property type="component" value="Unassembled WGS sequence"/>
</dbReference>
<accession>A0A8T3A2Z1</accession>
<comment type="caution">
    <text evidence="1">The sequence shown here is derived from an EMBL/GenBank/DDBJ whole genome shotgun (WGS) entry which is preliminary data.</text>
</comment>
<sequence>MLLSLQSQQEKYPRLHISWIGYAFSWNASTSKVTKLCDLGNRDGVCSVQWT</sequence>